<evidence type="ECO:0000256" key="18">
    <source>
        <dbReference type="RuleBase" id="RU364040"/>
    </source>
</evidence>
<dbReference type="SUPFAM" id="SSF63737">
    <property type="entry name" value="Leukotriene A4 hydrolase N-terminal domain"/>
    <property type="match status" value="1"/>
</dbReference>
<dbReference type="FunFam" id="2.60.40.1730:FF:000013">
    <property type="entry name" value="Aminopeptidase"/>
    <property type="match status" value="1"/>
</dbReference>
<evidence type="ECO:0000256" key="14">
    <source>
        <dbReference type="ARBA" id="ARBA00023288"/>
    </source>
</evidence>
<evidence type="ECO:0000256" key="11">
    <source>
        <dbReference type="ARBA" id="ARBA00023049"/>
    </source>
</evidence>
<keyword evidence="12" id="KW-0472">Membrane</keyword>
<name>A0A9N9MX24_9CUCU</name>
<dbReference type="GO" id="GO:0008270">
    <property type="term" value="F:zinc ion binding"/>
    <property type="evidence" value="ECO:0007669"/>
    <property type="project" value="UniProtKB-UniRule"/>
</dbReference>
<evidence type="ECO:0000256" key="16">
    <source>
        <dbReference type="PIRSR" id="PIRSR634016-3"/>
    </source>
</evidence>
<reference evidence="23" key="1">
    <citation type="submission" date="2022-01" db="EMBL/GenBank/DDBJ databases">
        <authorList>
            <person name="King R."/>
        </authorList>
    </citation>
    <scope>NUCLEOTIDE SEQUENCE</scope>
</reference>
<dbReference type="Pfam" id="PF17900">
    <property type="entry name" value="Peptidase_M1_N"/>
    <property type="match status" value="1"/>
</dbReference>
<dbReference type="InterPro" id="IPR024571">
    <property type="entry name" value="ERAP1-like_C_dom"/>
</dbReference>
<feature type="domain" description="Aminopeptidase N-like N-terminal" evidence="22">
    <location>
        <begin position="36"/>
        <end position="226"/>
    </location>
</feature>
<keyword evidence="7 16" id="KW-0479">Metal-binding</keyword>
<dbReference type="Pfam" id="PF01433">
    <property type="entry name" value="Peptidase_M1"/>
    <property type="match status" value="1"/>
</dbReference>
<proteinExistence type="inferred from homology"/>
<feature type="domain" description="Peptidase M1 membrane alanine aminopeptidase" evidence="20">
    <location>
        <begin position="262"/>
        <end position="472"/>
    </location>
</feature>
<keyword evidence="13" id="KW-0325">Glycoprotein</keyword>
<dbReference type="GO" id="GO:0043171">
    <property type="term" value="P:peptide catabolic process"/>
    <property type="evidence" value="ECO:0007669"/>
    <property type="project" value="TreeGrafter"/>
</dbReference>
<dbReference type="Gene3D" id="2.60.40.1730">
    <property type="entry name" value="tricorn interacting facor f3 domain"/>
    <property type="match status" value="1"/>
</dbReference>
<evidence type="ECO:0000259" key="22">
    <source>
        <dbReference type="Pfam" id="PF17900"/>
    </source>
</evidence>
<dbReference type="InterPro" id="IPR001930">
    <property type="entry name" value="Peptidase_M1"/>
</dbReference>
<dbReference type="CDD" id="cd09601">
    <property type="entry name" value="M1_APN-Q_like"/>
    <property type="match status" value="1"/>
</dbReference>
<dbReference type="Gene3D" id="1.10.390.10">
    <property type="entry name" value="Neutral Protease Domain 2"/>
    <property type="match status" value="1"/>
</dbReference>
<gene>
    <name evidence="23" type="ORF">CEUTPL_LOCUS12820</name>
</gene>
<dbReference type="GO" id="GO:0005615">
    <property type="term" value="C:extracellular space"/>
    <property type="evidence" value="ECO:0007669"/>
    <property type="project" value="TreeGrafter"/>
</dbReference>
<comment type="subcellular location">
    <subcellularLocation>
        <location evidence="1">Cell membrane</location>
        <topology evidence="1">Lipid-anchor</topology>
        <topology evidence="1">GPI-anchor</topology>
    </subcellularLocation>
</comment>
<keyword evidence="5" id="KW-0336">GPI-anchor</keyword>
<dbReference type="SUPFAM" id="SSF55486">
    <property type="entry name" value="Metalloproteases ('zincins'), catalytic domain"/>
    <property type="match status" value="1"/>
</dbReference>
<dbReference type="AlphaFoldDB" id="A0A9N9MX24"/>
<evidence type="ECO:0000256" key="2">
    <source>
        <dbReference type="ARBA" id="ARBA00010136"/>
    </source>
</evidence>
<comment type="similarity">
    <text evidence="2 18">Belongs to the peptidase M1 family.</text>
</comment>
<dbReference type="EC" id="3.4.11.-" evidence="18"/>
<evidence type="ECO:0000256" key="17">
    <source>
        <dbReference type="PIRSR" id="PIRSR634016-4"/>
    </source>
</evidence>
<evidence type="ECO:0000256" key="9">
    <source>
        <dbReference type="ARBA" id="ARBA00022801"/>
    </source>
</evidence>
<evidence type="ECO:0000256" key="19">
    <source>
        <dbReference type="SAM" id="SignalP"/>
    </source>
</evidence>
<evidence type="ECO:0000259" key="20">
    <source>
        <dbReference type="Pfam" id="PF01433"/>
    </source>
</evidence>
<evidence type="ECO:0000256" key="12">
    <source>
        <dbReference type="ARBA" id="ARBA00023136"/>
    </source>
</evidence>
<feature type="chain" id="PRO_5040208353" description="Aminopeptidase" evidence="19">
    <location>
        <begin position="26"/>
        <end position="943"/>
    </location>
</feature>
<keyword evidence="10 16" id="KW-0862">Zinc</keyword>
<keyword evidence="24" id="KW-1185">Reference proteome</keyword>
<dbReference type="Pfam" id="PF11838">
    <property type="entry name" value="ERAP1_C"/>
    <property type="match status" value="1"/>
</dbReference>
<feature type="active site" description="Proton acceptor" evidence="15">
    <location>
        <position position="337"/>
    </location>
</feature>
<dbReference type="Proteomes" id="UP001152799">
    <property type="component" value="Chromosome 8"/>
</dbReference>
<feature type="domain" description="ERAP1-like C-terminal" evidence="21">
    <location>
        <begin position="567"/>
        <end position="871"/>
    </location>
</feature>
<dbReference type="PANTHER" id="PTHR11533">
    <property type="entry name" value="PROTEASE M1 ZINC METALLOPROTEASE"/>
    <property type="match status" value="1"/>
</dbReference>
<evidence type="ECO:0000256" key="3">
    <source>
        <dbReference type="ARBA" id="ARBA00022438"/>
    </source>
</evidence>
<evidence type="ECO:0000256" key="15">
    <source>
        <dbReference type="PIRSR" id="PIRSR634016-1"/>
    </source>
</evidence>
<dbReference type="PANTHER" id="PTHR11533:SF301">
    <property type="entry name" value="AMINOPEPTIDASE"/>
    <property type="match status" value="1"/>
</dbReference>
<dbReference type="InterPro" id="IPR014782">
    <property type="entry name" value="Peptidase_M1_dom"/>
</dbReference>
<dbReference type="EMBL" id="OU892284">
    <property type="protein sequence ID" value="CAG9772408.1"/>
    <property type="molecule type" value="Genomic_DNA"/>
</dbReference>
<evidence type="ECO:0000256" key="13">
    <source>
        <dbReference type="ARBA" id="ARBA00023180"/>
    </source>
</evidence>
<dbReference type="OrthoDB" id="10031169at2759"/>
<feature type="binding site" evidence="16">
    <location>
        <position position="340"/>
    </location>
    <ligand>
        <name>Zn(2+)</name>
        <dbReference type="ChEBI" id="CHEBI:29105"/>
        <note>catalytic</note>
    </ligand>
</feature>
<keyword evidence="3 18" id="KW-0031">Aminopeptidase</keyword>
<feature type="binding site" evidence="16">
    <location>
        <position position="359"/>
    </location>
    <ligand>
        <name>Zn(2+)</name>
        <dbReference type="ChEBI" id="CHEBI:29105"/>
        <note>catalytic</note>
    </ligand>
</feature>
<keyword evidence="14" id="KW-0449">Lipoprotein</keyword>
<dbReference type="InterPro" id="IPR045357">
    <property type="entry name" value="Aminopeptidase_N-like_N"/>
</dbReference>
<keyword evidence="11 18" id="KW-0482">Metalloprotease</keyword>
<dbReference type="FunFam" id="2.60.40.1910:FF:000008">
    <property type="entry name" value="Aminopeptidase"/>
    <property type="match status" value="1"/>
</dbReference>
<feature type="site" description="Transition state stabilizer" evidence="17">
    <location>
        <position position="424"/>
    </location>
</feature>
<feature type="binding site" evidence="16">
    <location>
        <position position="336"/>
    </location>
    <ligand>
        <name>Zn(2+)</name>
        <dbReference type="ChEBI" id="CHEBI:29105"/>
        <note>catalytic</note>
    </ligand>
</feature>
<dbReference type="InterPro" id="IPR042097">
    <property type="entry name" value="Aminopeptidase_N-like_N_sf"/>
</dbReference>
<dbReference type="FunFam" id="1.10.390.10:FF:000013">
    <property type="entry name" value="Aminopeptidase N"/>
    <property type="match status" value="1"/>
</dbReference>
<evidence type="ECO:0000313" key="23">
    <source>
        <dbReference type="EMBL" id="CAG9772408.1"/>
    </source>
</evidence>
<feature type="signal peptide" evidence="19">
    <location>
        <begin position="1"/>
        <end position="25"/>
    </location>
</feature>
<organism evidence="23 24">
    <name type="scientific">Ceutorhynchus assimilis</name>
    <name type="common">cabbage seed weevil</name>
    <dbReference type="NCBI Taxonomy" id="467358"/>
    <lineage>
        <taxon>Eukaryota</taxon>
        <taxon>Metazoa</taxon>
        <taxon>Ecdysozoa</taxon>
        <taxon>Arthropoda</taxon>
        <taxon>Hexapoda</taxon>
        <taxon>Insecta</taxon>
        <taxon>Pterygota</taxon>
        <taxon>Neoptera</taxon>
        <taxon>Endopterygota</taxon>
        <taxon>Coleoptera</taxon>
        <taxon>Polyphaga</taxon>
        <taxon>Cucujiformia</taxon>
        <taxon>Curculionidae</taxon>
        <taxon>Ceutorhynchinae</taxon>
        <taxon>Ceutorhynchus</taxon>
    </lineage>
</organism>
<keyword evidence="9 18" id="KW-0378">Hydrolase</keyword>
<evidence type="ECO:0000259" key="21">
    <source>
        <dbReference type="Pfam" id="PF11838"/>
    </source>
</evidence>
<dbReference type="GO" id="GO:0042277">
    <property type="term" value="F:peptide binding"/>
    <property type="evidence" value="ECO:0007669"/>
    <property type="project" value="TreeGrafter"/>
</dbReference>
<evidence type="ECO:0000256" key="4">
    <source>
        <dbReference type="ARBA" id="ARBA00022475"/>
    </source>
</evidence>
<evidence type="ECO:0000313" key="24">
    <source>
        <dbReference type="Proteomes" id="UP001152799"/>
    </source>
</evidence>
<dbReference type="GO" id="GO:0005737">
    <property type="term" value="C:cytoplasm"/>
    <property type="evidence" value="ECO:0007669"/>
    <property type="project" value="TreeGrafter"/>
</dbReference>
<evidence type="ECO:0000256" key="6">
    <source>
        <dbReference type="ARBA" id="ARBA00022670"/>
    </source>
</evidence>
<evidence type="ECO:0000256" key="1">
    <source>
        <dbReference type="ARBA" id="ARBA00004609"/>
    </source>
</evidence>
<sequence>MCFFFLLKMSLKLLAILCIAPLVCSQNYRLSGTVEPLSYIVHLSIPTGVFTGVDDTFTGETKINFRVTSTNISEIQLHHRVKNVTVELAVNDLTMIAFLEPTYNETTEIYTIPTATPLSVDTIYTLTFTYSNTFEAKNMEGFYSSKYKNENNETSYLVTTQFQPTHARHAFPCFDEPQYKATFAVSLTYPSGLLALSNSLEDNTTEPVDGYVTTHYKETTRMSTYLVAFIISEFTCSAQDTIDNNVLHRVCSRQEEAQDRTWAVEVGPPLIRSLESMFGIKYGSYMPKMDQIAIPDFSAGAMENWGLVTYRETGLLFSEEDTAITYKKNIALVIAHEFTHMWFGNLVTCKWWDYTFLNEGFARYYQYFAAALTKQLIDWELEKHFNVEQVQSALLADSSLNAHALTSKSETQREISDKFSTISYNKGASIYRMIETNIMGAGNFIYGIRDYLSNNTLQATVPADLWSKLAPHVPNTSLPQGIDLTTVLNNWVEHSGHPVVKVAKSGNDVVLSQERFLLSGNDTTEYYVPITYTLSSDVTKFSNTTVKTWLIPGQSLTLTGVLTDNNWIILNNRQSGFYRVDYDSTLWSAIKAQLHSNHLAIDVLNRAQIISDAYNFARAGRNDGYGSWTYAELMSVLSYLEYEVDYYPWYAAITGHNHLLQRIGYDSEEGQLFINWMLKLMQNVYKTVPFDVLDSSNQVYSMKQMLILNRACKYGEAECVSKSKELFAGYRDKGVKVPKNLRNLVYCTALRHSDNIATDFNFLWSKFGETKLMSEILTILSGLGCTNDTATLKWYLGQTLNETAGIRLQDFTSVWTYVFSSGKVGTNAALEFIAENYQTLNDAYSNCGSLISSAANYIYDEDQLVKVEALVNLTGILDTHKVTAEKALVSAKDIISWAKTLKEDIRQFLADDNNDNTDNSGAVIHTSSVLLISVFIIVANIVF</sequence>
<accession>A0A9N9MX24</accession>
<dbReference type="InterPro" id="IPR034016">
    <property type="entry name" value="M1_APN-typ"/>
</dbReference>
<dbReference type="GO" id="GO:0006508">
    <property type="term" value="P:proteolysis"/>
    <property type="evidence" value="ECO:0007669"/>
    <property type="project" value="UniProtKB-KW"/>
</dbReference>
<dbReference type="Gene3D" id="1.25.50.20">
    <property type="match status" value="1"/>
</dbReference>
<evidence type="ECO:0000256" key="7">
    <source>
        <dbReference type="ARBA" id="ARBA00022723"/>
    </source>
</evidence>
<dbReference type="InterPro" id="IPR050344">
    <property type="entry name" value="Peptidase_M1_aminopeptidases"/>
</dbReference>
<protein>
    <recommendedName>
        <fullName evidence="18">Aminopeptidase</fullName>
        <ecNumber evidence="18">3.4.11.-</ecNumber>
    </recommendedName>
</protein>
<comment type="cofactor">
    <cofactor evidence="16 18">
        <name>Zn(2+)</name>
        <dbReference type="ChEBI" id="CHEBI:29105"/>
    </cofactor>
    <text evidence="16 18">Binds 1 zinc ion per subunit.</text>
</comment>
<dbReference type="Gene3D" id="2.60.40.1910">
    <property type="match status" value="1"/>
</dbReference>
<keyword evidence="8 19" id="KW-0732">Signal</keyword>
<dbReference type="GO" id="GO:0098552">
    <property type="term" value="C:side of membrane"/>
    <property type="evidence" value="ECO:0007669"/>
    <property type="project" value="UniProtKB-KW"/>
</dbReference>
<dbReference type="GO" id="GO:0005886">
    <property type="term" value="C:plasma membrane"/>
    <property type="evidence" value="ECO:0007669"/>
    <property type="project" value="UniProtKB-SubCell"/>
</dbReference>
<evidence type="ECO:0000256" key="8">
    <source>
        <dbReference type="ARBA" id="ARBA00022729"/>
    </source>
</evidence>
<keyword evidence="6 18" id="KW-0645">Protease</keyword>
<evidence type="ECO:0000256" key="10">
    <source>
        <dbReference type="ARBA" id="ARBA00022833"/>
    </source>
</evidence>
<keyword evidence="4" id="KW-1003">Cell membrane</keyword>
<dbReference type="InterPro" id="IPR027268">
    <property type="entry name" value="Peptidase_M4/M1_CTD_sf"/>
</dbReference>
<evidence type="ECO:0000256" key="5">
    <source>
        <dbReference type="ARBA" id="ARBA00022622"/>
    </source>
</evidence>
<dbReference type="GO" id="GO:0070006">
    <property type="term" value="F:metalloaminopeptidase activity"/>
    <property type="evidence" value="ECO:0007669"/>
    <property type="project" value="TreeGrafter"/>
</dbReference>
<dbReference type="PRINTS" id="PR00756">
    <property type="entry name" value="ALADIPTASE"/>
</dbReference>